<evidence type="ECO:0000313" key="1">
    <source>
        <dbReference type="EMBL" id="KAG2271619.1"/>
    </source>
</evidence>
<reference evidence="1 2" key="1">
    <citation type="submission" date="2020-02" db="EMBL/GenBank/DDBJ databases">
        <authorList>
            <person name="Ma Q."/>
            <person name="Huang Y."/>
            <person name="Song X."/>
            <person name="Pei D."/>
        </authorList>
    </citation>
    <scope>NUCLEOTIDE SEQUENCE [LARGE SCALE GENOMIC DNA]</scope>
    <source>
        <strain evidence="1">Sxm20200214</strain>
        <tissue evidence="1">Leaf</tissue>
    </source>
</reference>
<keyword evidence="2" id="KW-1185">Reference proteome</keyword>
<organism evidence="1 2">
    <name type="scientific">Brassica carinata</name>
    <name type="common">Ethiopian mustard</name>
    <name type="synonym">Abyssinian cabbage</name>
    <dbReference type="NCBI Taxonomy" id="52824"/>
    <lineage>
        <taxon>Eukaryota</taxon>
        <taxon>Viridiplantae</taxon>
        <taxon>Streptophyta</taxon>
        <taxon>Embryophyta</taxon>
        <taxon>Tracheophyta</taxon>
        <taxon>Spermatophyta</taxon>
        <taxon>Magnoliopsida</taxon>
        <taxon>eudicotyledons</taxon>
        <taxon>Gunneridae</taxon>
        <taxon>Pentapetalae</taxon>
        <taxon>rosids</taxon>
        <taxon>malvids</taxon>
        <taxon>Brassicales</taxon>
        <taxon>Brassicaceae</taxon>
        <taxon>Brassiceae</taxon>
        <taxon>Brassica</taxon>
    </lineage>
</organism>
<dbReference type="AlphaFoldDB" id="A0A8X7UAP4"/>
<protein>
    <submittedName>
        <fullName evidence="1">Uncharacterized protein</fullName>
    </submittedName>
</protein>
<evidence type="ECO:0000313" key="2">
    <source>
        <dbReference type="Proteomes" id="UP000886595"/>
    </source>
</evidence>
<proteinExistence type="predicted"/>
<dbReference type="EMBL" id="JAAMPC010000013">
    <property type="protein sequence ID" value="KAG2271619.1"/>
    <property type="molecule type" value="Genomic_DNA"/>
</dbReference>
<dbReference type="OrthoDB" id="10585113at2759"/>
<accession>A0A8X7UAP4</accession>
<comment type="caution">
    <text evidence="1">The sequence shown here is derived from an EMBL/GenBank/DDBJ whole genome shotgun (WGS) entry which is preliminary data.</text>
</comment>
<gene>
    <name evidence="1" type="ORF">Bca52824_066174</name>
</gene>
<dbReference type="Proteomes" id="UP000886595">
    <property type="component" value="Unassembled WGS sequence"/>
</dbReference>
<sequence length="160" mass="17613">MPSWEIVLEELGVSRGGIEANLGRIGASCCFRCVKGLVLVSEVTSPSLSPTFRSFLRSAPEMRTEPGAEEVAIWRKKYELPDDVAIRVPDPEDRVSDFGVDEVVELPWGLEALTHESPDLRAGEYCPSELSVDCLRASYRTWAAWALDVMIVEGLMDPGG</sequence>
<name>A0A8X7UAP4_BRACI</name>